<dbReference type="InterPro" id="IPR046346">
    <property type="entry name" value="Aminoacid_DH-like_N_sf"/>
</dbReference>
<evidence type="ECO:0000256" key="8">
    <source>
        <dbReference type="ARBA" id="ARBA00023002"/>
    </source>
</evidence>
<dbReference type="STRING" id="36849.OXPF_08070"/>
<comment type="pathway">
    <text evidence="1 12">One-carbon metabolism; tetrahydrofolate interconversion.</text>
</comment>
<keyword evidence="6 12" id="KW-0378">Hydrolase</keyword>
<sequence>MEIINCKQVALSIEENTLVNIHKLKEAGVIPTVAIIRIGDDEGNISYQKSIIKKCESMEIQYKLYEYDKVEERSSSRYLDLIKNLNRNESIHGIMVLIPKNSTTDAITFIHSGKDVDNITGKGDMYPCTAEAVIAILDYMNINLEGANVAVMGKSNKVGKPVSEMLMNRDATVTVCHAKTVNTHEITSRADILVVAIGVPKFVDEKFIKKDAVIIDVGINVDEEGKLCGDVNLDSVKDKAKACTPAVNGVGAVTTAILMKSIYLCAYKQTRAK</sequence>
<comment type="catalytic activity">
    <reaction evidence="12">
        <text>(6R)-5,10-methylene-5,6,7,8-tetrahydrofolate + NADP(+) = (6R)-5,10-methenyltetrahydrofolate + NADPH</text>
        <dbReference type="Rhea" id="RHEA:22812"/>
        <dbReference type="ChEBI" id="CHEBI:15636"/>
        <dbReference type="ChEBI" id="CHEBI:57455"/>
        <dbReference type="ChEBI" id="CHEBI:57783"/>
        <dbReference type="ChEBI" id="CHEBI:58349"/>
        <dbReference type="EC" id="1.5.1.5"/>
    </reaction>
</comment>
<dbReference type="CDD" id="cd01080">
    <property type="entry name" value="NAD_bind_m-THF_DH_Cyclohyd"/>
    <property type="match status" value="1"/>
</dbReference>
<protein>
    <recommendedName>
        <fullName evidence="12">Bifunctional protein FolD</fullName>
    </recommendedName>
    <domain>
        <recommendedName>
            <fullName evidence="12">Methylenetetrahydrofolate dehydrogenase</fullName>
            <ecNumber evidence="12">1.5.1.5</ecNumber>
        </recommendedName>
    </domain>
    <domain>
        <recommendedName>
            <fullName evidence="12">Methenyltetrahydrofolate cyclohydrolase</fullName>
            <ecNumber evidence="12">3.5.4.9</ecNumber>
        </recommendedName>
    </domain>
</protein>
<dbReference type="EC" id="3.5.4.9" evidence="12"/>
<evidence type="ECO:0000256" key="2">
    <source>
        <dbReference type="ARBA" id="ARBA00011738"/>
    </source>
</evidence>
<keyword evidence="16" id="KW-1185">Reference proteome</keyword>
<dbReference type="EC" id="1.5.1.5" evidence="12"/>
<dbReference type="SUPFAM" id="SSF51735">
    <property type="entry name" value="NAD(P)-binding Rossmann-fold domains"/>
    <property type="match status" value="1"/>
</dbReference>
<feature type="domain" description="Tetrahydrofolate dehydrogenase/cyclohydrolase catalytic" evidence="13">
    <location>
        <begin position="4"/>
        <end position="117"/>
    </location>
</feature>
<evidence type="ECO:0000259" key="13">
    <source>
        <dbReference type="Pfam" id="PF00763"/>
    </source>
</evidence>
<keyword evidence="5 12" id="KW-0658">Purine biosynthesis</keyword>
<dbReference type="GO" id="GO:0000105">
    <property type="term" value="P:L-histidine biosynthetic process"/>
    <property type="evidence" value="ECO:0007669"/>
    <property type="project" value="UniProtKB-KW"/>
</dbReference>
<dbReference type="GO" id="GO:0004488">
    <property type="term" value="F:methylenetetrahydrofolate dehydrogenase (NADP+) activity"/>
    <property type="evidence" value="ECO:0007669"/>
    <property type="project" value="UniProtKB-UniRule"/>
</dbReference>
<keyword evidence="9 12" id="KW-0368">Histidine biosynthesis</keyword>
<comment type="function">
    <text evidence="12">Catalyzes the oxidation of 5,10-methylenetetrahydrofolate to 5,10-methenyltetrahydrofolate and then the hydrolysis of 5,10-methenyltetrahydrofolate to 10-formyltetrahydrofolate.</text>
</comment>
<dbReference type="PATRIC" id="fig|36849.3.peg.862"/>
<evidence type="ECO:0000256" key="3">
    <source>
        <dbReference type="ARBA" id="ARBA00022563"/>
    </source>
</evidence>
<reference evidence="15 16" key="1">
    <citation type="submission" date="2015-09" db="EMBL/GenBank/DDBJ databases">
        <title>Genome sequence of Oxobacter pfennigii DSM 3222.</title>
        <authorList>
            <person name="Poehlein A."/>
            <person name="Bengelsdorf F.R."/>
            <person name="Schiel-Bengelsdorf B."/>
            <person name="Duerre P."/>
            <person name="Daniel R."/>
        </authorList>
    </citation>
    <scope>NUCLEOTIDE SEQUENCE [LARGE SCALE GENOMIC DNA]</scope>
    <source>
        <strain evidence="15 16">DSM 3222</strain>
    </source>
</reference>
<keyword evidence="10 12" id="KW-0486">Methionine biosynthesis</keyword>
<dbReference type="EMBL" id="LKET01000021">
    <property type="protein sequence ID" value="KPU45574.1"/>
    <property type="molecule type" value="Genomic_DNA"/>
</dbReference>
<dbReference type="AlphaFoldDB" id="A0A0P8YED7"/>
<gene>
    <name evidence="15" type="primary">folD_2</name>
    <name evidence="12" type="synonym">folD</name>
    <name evidence="15" type="ORF">OXPF_08070</name>
</gene>
<evidence type="ECO:0000256" key="11">
    <source>
        <dbReference type="ARBA" id="ARBA00023268"/>
    </source>
</evidence>
<name>A0A0P8YED7_9CLOT</name>
<dbReference type="GO" id="GO:0004477">
    <property type="term" value="F:methenyltetrahydrofolate cyclohydrolase activity"/>
    <property type="evidence" value="ECO:0007669"/>
    <property type="project" value="UniProtKB-UniRule"/>
</dbReference>
<dbReference type="InterPro" id="IPR020630">
    <property type="entry name" value="THF_DH/CycHdrlase_cat_dom"/>
</dbReference>
<dbReference type="OrthoDB" id="9803580at2"/>
<evidence type="ECO:0000256" key="10">
    <source>
        <dbReference type="ARBA" id="ARBA00023167"/>
    </source>
</evidence>
<evidence type="ECO:0000313" key="15">
    <source>
        <dbReference type="EMBL" id="KPU45574.1"/>
    </source>
</evidence>
<dbReference type="GO" id="GO:0005829">
    <property type="term" value="C:cytosol"/>
    <property type="evidence" value="ECO:0007669"/>
    <property type="project" value="TreeGrafter"/>
</dbReference>
<dbReference type="Gene3D" id="3.40.50.720">
    <property type="entry name" value="NAD(P)-binding Rossmann-like Domain"/>
    <property type="match status" value="1"/>
</dbReference>
<evidence type="ECO:0000256" key="5">
    <source>
        <dbReference type="ARBA" id="ARBA00022755"/>
    </source>
</evidence>
<evidence type="ECO:0000259" key="14">
    <source>
        <dbReference type="Pfam" id="PF02882"/>
    </source>
</evidence>
<evidence type="ECO:0000256" key="9">
    <source>
        <dbReference type="ARBA" id="ARBA00023102"/>
    </source>
</evidence>
<dbReference type="HAMAP" id="MF_01576">
    <property type="entry name" value="THF_DHG_CYH"/>
    <property type="match status" value="1"/>
</dbReference>
<dbReference type="GO" id="GO:0009086">
    <property type="term" value="P:methionine biosynthetic process"/>
    <property type="evidence" value="ECO:0007669"/>
    <property type="project" value="UniProtKB-KW"/>
</dbReference>
<comment type="caution">
    <text evidence="12">Lacks conserved residue(s) required for the propagation of feature annotation.</text>
</comment>
<comment type="similarity">
    <text evidence="12">Belongs to the tetrahydrofolate dehydrogenase/cyclohydrolase family.</text>
</comment>
<dbReference type="Gene3D" id="3.40.50.10860">
    <property type="entry name" value="Leucine Dehydrogenase, chain A, domain 1"/>
    <property type="match status" value="1"/>
</dbReference>
<evidence type="ECO:0000256" key="1">
    <source>
        <dbReference type="ARBA" id="ARBA00004777"/>
    </source>
</evidence>
<keyword evidence="8 12" id="KW-0560">Oxidoreductase</keyword>
<keyword evidence="11 12" id="KW-0511">Multifunctional enzyme</keyword>
<evidence type="ECO:0000256" key="4">
    <source>
        <dbReference type="ARBA" id="ARBA00022605"/>
    </source>
</evidence>
<dbReference type="PANTHER" id="PTHR48099">
    <property type="entry name" value="C-1-TETRAHYDROFOLATE SYNTHASE, CYTOPLASMIC-RELATED"/>
    <property type="match status" value="1"/>
</dbReference>
<evidence type="ECO:0000256" key="12">
    <source>
        <dbReference type="HAMAP-Rule" id="MF_01576"/>
    </source>
</evidence>
<dbReference type="InterPro" id="IPR036291">
    <property type="entry name" value="NAD(P)-bd_dom_sf"/>
</dbReference>
<feature type="binding site" evidence="12">
    <location>
        <begin position="153"/>
        <end position="155"/>
    </location>
    <ligand>
        <name>NADP(+)</name>
        <dbReference type="ChEBI" id="CHEBI:58349"/>
    </ligand>
</feature>
<evidence type="ECO:0000256" key="6">
    <source>
        <dbReference type="ARBA" id="ARBA00022801"/>
    </source>
</evidence>
<dbReference type="GO" id="GO:0006164">
    <property type="term" value="P:purine nucleotide biosynthetic process"/>
    <property type="evidence" value="ECO:0007669"/>
    <property type="project" value="UniProtKB-KW"/>
</dbReference>
<dbReference type="FunFam" id="3.40.50.720:FF:000006">
    <property type="entry name" value="Bifunctional protein FolD"/>
    <property type="match status" value="1"/>
</dbReference>
<evidence type="ECO:0000256" key="7">
    <source>
        <dbReference type="ARBA" id="ARBA00022857"/>
    </source>
</evidence>
<keyword evidence="7 12" id="KW-0521">NADP</keyword>
<feature type="domain" description="Tetrahydrofolate dehydrogenase/cyclohydrolase NAD(P)-binding" evidence="14">
    <location>
        <begin position="127"/>
        <end position="268"/>
    </location>
</feature>
<keyword evidence="3 12" id="KW-0554">One-carbon metabolism</keyword>
<dbReference type="GO" id="GO:0035999">
    <property type="term" value="P:tetrahydrofolate interconversion"/>
    <property type="evidence" value="ECO:0007669"/>
    <property type="project" value="UniProtKB-UniRule"/>
</dbReference>
<dbReference type="SUPFAM" id="SSF53223">
    <property type="entry name" value="Aminoacid dehydrogenase-like, N-terminal domain"/>
    <property type="match status" value="1"/>
</dbReference>
<evidence type="ECO:0000313" key="16">
    <source>
        <dbReference type="Proteomes" id="UP000050326"/>
    </source>
</evidence>
<comment type="subunit">
    <text evidence="2 12">Homodimer.</text>
</comment>
<dbReference type="RefSeq" id="WP_054873917.1">
    <property type="nucleotide sequence ID" value="NZ_LKET01000021.1"/>
</dbReference>
<organism evidence="15 16">
    <name type="scientific">Oxobacter pfennigii</name>
    <dbReference type="NCBI Taxonomy" id="36849"/>
    <lineage>
        <taxon>Bacteria</taxon>
        <taxon>Bacillati</taxon>
        <taxon>Bacillota</taxon>
        <taxon>Clostridia</taxon>
        <taxon>Eubacteriales</taxon>
        <taxon>Clostridiaceae</taxon>
        <taxon>Oxobacter</taxon>
    </lineage>
</organism>
<dbReference type="Proteomes" id="UP000050326">
    <property type="component" value="Unassembled WGS sequence"/>
</dbReference>
<comment type="caution">
    <text evidence="15">The sequence shown here is derived from an EMBL/GenBank/DDBJ whole genome shotgun (WGS) entry which is preliminary data.</text>
</comment>
<dbReference type="UniPathway" id="UPA00193"/>
<dbReference type="PANTHER" id="PTHR48099:SF5">
    <property type="entry name" value="C-1-TETRAHYDROFOLATE SYNTHASE, CYTOPLASMIC"/>
    <property type="match status" value="1"/>
</dbReference>
<dbReference type="PRINTS" id="PR00085">
    <property type="entry name" value="THFDHDRGNASE"/>
</dbReference>
<feature type="binding site" evidence="12">
    <location>
        <position position="219"/>
    </location>
    <ligand>
        <name>NADP(+)</name>
        <dbReference type="ChEBI" id="CHEBI:58349"/>
    </ligand>
</feature>
<dbReference type="Pfam" id="PF02882">
    <property type="entry name" value="THF_DHG_CYH_C"/>
    <property type="match status" value="1"/>
</dbReference>
<dbReference type="InterPro" id="IPR020631">
    <property type="entry name" value="THF_DH/CycHdrlase_NAD-bd_dom"/>
</dbReference>
<dbReference type="InterPro" id="IPR000672">
    <property type="entry name" value="THF_DH/CycHdrlase"/>
</dbReference>
<comment type="catalytic activity">
    <reaction evidence="12">
        <text>(6R)-5,10-methenyltetrahydrofolate + H2O = (6R)-10-formyltetrahydrofolate + H(+)</text>
        <dbReference type="Rhea" id="RHEA:23700"/>
        <dbReference type="ChEBI" id="CHEBI:15377"/>
        <dbReference type="ChEBI" id="CHEBI:15378"/>
        <dbReference type="ChEBI" id="CHEBI:57455"/>
        <dbReference type="ChEBI" id="CHEBI:195366"/>
        <dbReference type="EC" id="3.5.4.9"/>
    </reaction>
</comment>
<keyword evidence="4 12" id="KW-0028">Amino-acid biosynthesis</keyword>
<accession>A0A0P8YED7</accession>
<dbReference type="Pfam" id="PF00763">
    <property type="entry name" value="THF_DHG_CYH"/>
    <property type="match status" value="1"/>
</dbReference>
<proteinExistence type="inferred from homology"/>